<comment type="pathway">
    <text evidence="2">Porphyrin-containing compound metabolism.</text>
</comment>
<dbReference type="InterPro" id="IPR036388">
    <property type="entry name" value="WH-like_DNA-bd_sf"/>
</dbReference>
<dbReference type="PROSITE" id="PS00519">
    <property type="entry name" value="HTH_ASNC_1"/>
    <property type="match status" value="1"/>
</dbReference>
<dbReference type="Gene3D" id="3.30.70.3460">
    <property type="match status" value="1"/>
</dbReference>
<feature type="domain" description="Siroheme decarboxylase NirL-like HTH" evidence="7">
    <location>
        <begin position="8"/>
        <end position="53"/>
    </location>
</feature>
<dbReference type="SUPFAM" id="SSF46785">
    <property type="entry name" value="Winged helix' DNA-binding domain"/>
    <property type="match status" value="1"/>
</dbReference>
<dbReference type="InterPro" id="IPR019888">
    <property type="entry name" value="Tscrpt_reg_AsnC-like"/>
</dbReference>
<dbReference type="Pfam" id="PF17805">
    <property type="entry name" value="AsnC_trans_reg2"/>
    <property type="match status" value="1"/>
</dbReference>
<evidence type="ECO:0000256" key="2">
    <source>
        <dbReference type="ARBA" id="ARBA00023444"/>
    </source>
</evidence>
<gene>
    <name evidence="8" type="ORF">GALL_159000</name>
</gene>
<evidence type="ECO:0000256" key="3">
    <source>
        <dbReference type="ARBA" id="ARBA00023457"/>
    </source>
</evidence>
<dbReference type="EC" id="4.1.1.111" evidence="4"/>
<dbReference type="AlphaFoldDB" id="A0A1J5S1U1"/>
<dbReference type="EMBL" id="MLJW01000078">
    <property type="protein sequence ID" value="OIR02042.1"/>
    <property type="molecule type" value="Genomic_DNA"/>
</dbReference>
<dbReference type="SMART" id="SM00344">
    <property type="entry name" value="HTH_ASNC"/>
    <property type="match status" value="1"/>
</dbReference>
<sequence length="151" mass="16858">MPPLDDTDRRLLNDFQRGFPLTARPYAALGRRLGVTEDEVRRRLGRLRDQGLISRIGAVVRPHTAGCSTLAALAVPPADLDRVAALVSDQPEVNHNYQREHTFNLWFVVCADSRPAVTRVLERIAAASGLEPLDLPLLEDFHIDLGFPLWT</sequence>
<dbReference type="InterPro" id="IPR050684">
    <property type="entry name" value="HTH-Siroheme_Decarb"/>
</dbReference>
<comment type="similarity">
    <text evidence="3">Belongs to the Ahb/Nir family.</text>
</comment>
<dbReference type="GO" id="GO:0016829">
    <property type="term" value="F:lyase activity"/>
    <property type="evidence" value="ECO:0007669"/>
    <property type="project" value="UniProtKB-KW"/>
</dbReference>
<evidence type="ECO:0000256" key="1">
    <source>
        <dbReference type="ARBA" id="ARBA00023239"/>
    </source>
</evidence>
<organism evidence="8">
    <name type="scientific">mine drainage metagenome</name>
    <dbReference type="NCBI Taxonomy" id="410659"/>
    <lineage>
        <taxon>unclassified sequences</taxon>
        <taxon>metagenomes</taxon>
        <taxon>ecological metagenomes</taxon>
    </lineage>
</organism>
<evidence type="ECO:0000313" key="8">
    <source>
        <dbReference type="EMBL" id="OIR02042.1"/>
    </source>
</evidence>
<feature type="domain" description="Siroheme decarboxylase AsnC-like ligand binding" evidence="6">
    <location>
        <begin position="68"/>
        <end position="139"/>
    </location>
</feature>
<evidence type="ECO:0000256" key="4">
    <source>
        <dbReference type="ARBA" id="ARBA00023471"/>
    </source>
</evidence>
<dbReference type="PANTHER" id="PTHR43413:SF1">
    <property type="entry name" value="SIROHEME DECARBOXYLASE NIRL SUBUNIT"/>
    <property type="match status" value="1"/>
</dbReference>
<protein>
    <recommendedName>
        <fullName evidence="4">siroheme decarboxylase</fullName>
        <ecNumber evidence="4">4.1.1.111</ecNumber>
    </recommendedName>
</protein>
<dbReference type="Pfam" id="PF22451">
    <property type="entry name" value="NirdL-like_HTH"/>
    <property type="match status" value="1"/>
</dbReference>
<dbReference type="Gene3D" id="1.10.10.10">
    <property type="entry name" value="Winged helix-like DNA-binding domain superfamily/Winged helix DNA-binding domain"/>
    <property type="match status" value="1"/>
</dbReference>
<dbReference type="PANTHER" id="PTHR43413">
    <property type="entry name" value="TRANSCRIPTIONAL REGULATOR, ASNC FAMILY"/>
    <property type="match status" value="1"/>
</dbReference>
<proteinExistence type="inferred from homology"/>
<name>A0A1J5S1U1_9ZZZZ</name>
<evidence type="ECO:0000259" key="7">
    <source>
        <dbReference type="Pfam" id="PF22451"/>
    </source>
</evidence>
<reference evidence="8" key="1">
    <citation type="submission" date="2016-10" db="EMBL/GenBank/DDBJ databases">
        <title>Sequence of Gallionella enrichment culture.</title>
        <authorList>
            <person name="Poehlein A."/>
            <person name="Muehling M."/>
            <person name="Daniel R."/>
        </authorList>
    </citation>
    <scope>NUCLEOTIDE SEQUENCE</scope>
</reference>
<dbReference type="InterPro" id="IPR040523">
    <property type="entry name" value="AsnC_trans_reg2"/>
</dbReference>
<accession>A0A1J5S1U1</accession>
<keyword evidence="1" id="KW-0456">Lyase</keyword>
<dbReference type="InterPro" id="IPR036390">
    <property type="entry name" value="WH_DNA-bd_sf"/>
</dbReference>
<evidence type="ECO:0000259" key="6">
    <source>
        <dbReference type="Pfam" id="PF17805"/>
    </source>
</evidence>
<evidence type="ECO:0000256" key="5">
    <source>
        <dbReference type="ARBA" id="ARBA00048470"/>
    </source>
</evidence>
<comment type="caution">
    <text evidence="8">The sequence shown here is derived from an EMBL/GenBank/DDBJ whole genome shotgun (WGS) entry which is preliminary data.</text>
</comment>
<dbReference type="InterPro" id="IPR053953">
    <property type="entry name" value="NirdL-like_HTH"/>
</dbReference>
<comment type="catalytic activity">
    <reaction evidence="5">
        <text>siroheme + 2 H(+) = 12,18-didecarboxysiroheme + 2 CO2</text>
        <dbReference type="Rhea" id="RHEA:19093"/>
        <dbReference type="ChEBI" id="CHEBI:15378"/>
        <dbReference type="ChEBI" id="CHEBI:16526"/>
        <dbReference type="ChEBI" id="CHEBI:60052"/>
        <dbReference type="ChEBI" id="CHEBI:140497"/>
        <dbReference type="EC" id="4.1.1.111"/>
    </reaction>
</comment>
<dbReference type="InterPro" id="IPR019885">
    <property type="entry name" value="Tscrpt_reg_HTH_AsnC-type_CS"/>
</dbReference>